<protein>
    <submittedName>
        <fullName evidence="3">Metallopeptidase TldD-related protein</fullName>
    </submittedName>
</protein>
<evidence type="ECO:0000256" key="1">
    <source>
        <dbReference type="SAM" id="SignalP"/>
    </source>
</evidence>
<feature type="domain" description="Metalloprotease TldD/E C-terminal" evidence="2">
    <location>
        <begin position="296"/>
        <end position="409"/>
    </location>
</feature>
<evidence type="ECO:0000313" key="3">
    <source>
        <dbReference type="EMBL" id="MEE6186165.1"/>
    </source>
</evidence>
<sequence>MKTKTGWIMLMLLVAVMYASAQPLQDNFYVKVLHEELQRNIKRLKLPDLERPFFIAYNLSNHYNLELNAERGIITSTVSEPVNRKVFAVKLRVGDYHRNFDYMINDVYSVLLPHEEDADEYRRLIWLETDKAYKNNARQYTAFMSSLKRVNVDPKELALDDLSIITPLTQDFGAATPIVIDTDKWKERLKRLSTLFNEHADITTSYCRLSMNSAEEYLVTSEGTTIRKPKGHVTFTAYGALMQEDGSSISHTYSLIVKNIHELPSFDSLETAVKQLISTLRNKQKAKPFEGSYIGPVLLEGDAVHGIIQSCFTSNLQVKRKPIIGYGMPDVDYEEKLGQKLVASALTVTAIPSLKVFEGKKTTGAYEVDNEGVRPPDSLVLIQHGVLRSLLNGRTPTHKFPVSQGFSASVFGSNTYSPGVLRLTSDSIAPADSMKSRLLQLAKEEGLPYAYIIKGLRRYGNDTEIYRVNVATGEEEMINECEVLPLNIRSLRRFIVASDKTMLRNYADLSIIAPQSMIINEVEIEKSRNATKPKPFIVSNPLLEPSPSKAVKKKIKK</sequence>
<dbReference type="InterPro" id="IPR045569">
    <property type="entry name" value="Metalloprtase-TldD/E_C"/>
</dbReference>
<dbReference type="Pfam" id="PF19289">
    <property type="entry name" value="PmbA_TldD_3rd"/>
    <property type="match status" value="1"/>
</dbReference>
<dbReference type="SUPFAM" id="SSF111283">
    <property type="entry name" value="Putative modulator of DNA gyrase, PmbA/TldD"/>
    <property type="match status" value="1"/>
</dbReference>
<dbReference type="RefSeq" id="WP_330973568.1">
    <property type="nucleotide sequence ID" value="NZ_JAZGLY010000001.1"/>
</dbReference>
<evidence type="ECO:0000313" key="4">
    <source>
        <dbReference type="Proteomes" id="UP001357452"/>
    </source>
</evidence>
<accession>A0ABU7RDU2</accession>
<dbReference type="EMBL" id="JAZGLY010000001">
    <property type="protein sequence ID" value="MEE6186165.1"/>
    <property type="molecule type" value="Genomic_DNA"/>
</dbReference>
<reference evidence="3 4" key="1">
    <citation type="submission" date="2024-01" db="EMBL/GenBank/DDBJ databases">
        <title>Niabella digestum sp. nov., isolated from waste digestion system.</title>
        <authorList>
            <person name="Zhang L."/>
        </authorList>
    </citation>
    <scope>NUCLEOTIDE SEQUENCE [LARGE SCALE GENOMIC DNA]</scope>
    <source>
        <strain evidence="3 4">A18</strain>
    </source>
</reference>
<feature type="signal peptide" evidence="1">
    <location>
        <begin position="1"/>
        <end position="21"/>
    </location>
</feature>
<comment type="caution">
    <text evidence="3">The sequence shown here is derived from an EMBL/GenBank/DDBJ whole genome shotgun (WGS) entry which is preliminary data.</text>
</comment>
<keyword evidence="1" id="KW-0732">Signal</keyword>
<keyword evidence="4" id="KW-1185">Reference proteome</keyword>
<name>A0ABU7RDU2_9BACT</name>
<proteinExistence type="predicted"/>
<dbReference type="InterPro" id="IPR036059">
    <property type="entry name" value="TldD/PmbA_sf"/>
</dbReference>
<dbReference type="Proteomes" id="UP001357452">
    <property type="component" value="Unassembled WGS sequence"/>
</dbReference>
<gene>
    <name evidence="3" type="ORF">V2H41_02665</name>
</gene>
<organism evidence="3 4">
    <name type="scientific">Niabella digestorum</name>
    <dbReference type="NCBI Taxonomy" id="3117701"/>
    <lineage>
        <taxon>Bacteria</taxon>
        <taxon>Pseudomonadati</taxon>
        <taxon>Bacteroidota</taxon>
        <taxon>Chitinophagia</taxon>
        <taxon>Chitinophagales</taxon>
        <taxon>Chitinophagaceae</taxon>
        <taxon>Niabella</taxon>
    </lineage>
</organism>
<feature type="chain" id="PRO_5045176530" evidence="1">
    <location>
        <begin position="22"/>
        <end position="557"/>
    </location>
</feature>
<evidence type="ECO:0000259" key="2">
    <source>
        <dbReference type="Pfam" id="PF19289"/>
    </source>
</evidence>